<accession>A0ABU9AXB1</accession>
<sequence length="110" mass="12730">MSPYLPPPNRAIVWYRRMVWMMPTCVVVTSSVAGMWLAPKFGWWVKLLLWPWWLFNIAFAFALGFFEYKLRPTQVGEAVGSMVTFVMVQFMFVPANLAAFAAIWLLLTGF</sequence>
<feature type="transmembrane region" description="Helical" evidence="1">
    <location>
        <begin position="20"/>
        <end position="38"/>
    </location>
</feature>
<name>A0ABU9AXB1_9BACT</name>
<proteinExistence type="predicted"/>
<dbReference type="EMBL" id="JBBUKT010000004">
    <property type="protein sequence ID" value="MEK7951397.1"/>
    <property type="molecule type" value="Genomic_DNA"/>
</dbReference>
<comment type="caution">
    <text evidence="2">The sequence shown here is derived from an EMBL/GenBank/DDBJ whole genome shotgun (WGS) entry which is preliminary data.</text>
</comment>
<keyword evidence="1" id="KW-1133">Transmembrane helix</keyword>
<evidence type="ECO:0000313" key="2">
    <source>
        <dbReference type="EMBL" id="MEK7951397.1"/>
    </source>
</evidence>
<gene>
    <name evidence="2" type="ORF">WKV53_12850</name>
</gene>
<organism evidence="2 3">
    <name type="scientific">Luteolibacter soli</name>
    <dbReference type="NCBI Taxonomy" id="3135280"/>
    <lineage>
        <taxon>Bacteria</taxon>
        <taxon>Pseudomonadati</taxon>
        <taxon>Verrucomicrobiota</taxon>
        <taxon>Verrucomicrobiia</taxon>
        <taxon>Verrucomicrobiales</taxon>
        <taxon>Verrucomicrobiaceae</taxon>
        <taxon>Luteolibacter</taxon>
    </lineage>
</organism>
<feature type="transmembrane region" description="Helical" evidence="1">
    <location>
        <begin position="50"/>
        <end position="70"/>
    </location>
</feature>
<keyword evidence="1" id="KW-0472">Membrane</keyword>
<keyword evidence="3" id="KW-1185">Reference proteome</keyword>
<keyword evidence="1" id="KW-0812">Transmembrane</keyword>
<evidence type="ECO:0000313" key="3">
    <source>
        <dbReference type="Proteomes" id="UP001371305"/>
    </source>
</evidence>
<protein>
    <submittedName>
        <fullName evidence="2">Uncharacterized protein</fullName>
    </submittedName>
</protein>
<reference evidence="2 3" key="1">
    <citation type="submission" date="2024-04" db="EMBL/GenBank/DDBJ databases">
        <title>Luteolibacter sp. isolated from soil.</title>
        <authorList>
            <person name="An J."/>
        </authorList>
    </citation>
    <scope>NUCLEOTIDE SEQUENCE [LARGE SCALE GENOMIC DNA]</scope>
    <source>
        <strain evidence="2 3">Y139</strain>
    </source>
</reference>
<evidence type="ECO:0000256" key="1">
    <source>
        <dbReference type="SAM" id="Phobius"/>
    </source>
</evidence>
<feature type="transmembrane region" description="Helical" evidence="1">
    <location>
        <begin position="82"/>
        <end position="107"/>
    </location>
</feature>
<dbReference type="Proteomes" id="UP001371305">
    <property type="component" value="Unassembled WGS sequence"/>
</dbReference>